<organism evidence="2 3">
    <name type="scientific">Sphaerulina musiva (strain SO2202)</name>
    <name type="common">Poplar stem canker fungus</name>
    <name type="synonym">Septoria musiva</name>
    <dbReference type="NCBI Taxonomy" id="692275"/>
    <lineage>
        <taxon>Eukaryota</taxon>
        <taxon>Fungi</taxon>
        <taxon>Dikarya</taxon>
        <taxon>Ascomycota</taxon>
        <taxon>Pezizomycotina</taxon>
        <taxon>Dothideomycetes</taxon>
        <taxon>Dothideomycetidae</taxon>
        <taxon>Mycosphaerellales</taxon>
        <taxon>Mycosphaerellaceae</taxon>
        <taxon>Sphaerulina</taxon>
    </lineage>
</organism>
<dbReference type="EMBL" id="KB456265">
    <property type="protein sequence ID" value="EMF11993.1"/>
    <property type="molecule type" value="Genomic_DNA"/>
</dbReference>
<evidence type="ECO:0000256" key="1">
    <source>
        <dbReference type="SAM" id="MobiDB-lite"/>
    </source>
</evidence>
<feature type="compositionally biased region" description="Basic residues" evidence="1">
    <location>
        <begin position="1"/>
        <end position="10"/>
    </location>
</feature>
<dbReference type="PANTHER" id="PTHR28096">
    <property type="entry name" value="PROTEIN FAF1"/>
    <property type="match status" value="1"/>
</dbReference>
<dbReference type="STRING" id="692275.N1QFC5"/>
<dbReference type="RefSeq" id="XP_016760114.1">
    <property type="nucleotide sequence ID" value="XM_016907725.1"/>
</dbReference>
<feature type="region of interest" description="Disordered" evidence="1">
    <location>
        <begin position="1"/>
        <end position="96"/>
    </location>
</feature>
<dbReference type="GeneID" id="27904862"/>
<sequence length="285" mass="31365">MAVTLGKRKRTAPEKREKVPKRLPKQATESDDNDDDAEARALLKKAFEAKFEPLHVQPIPSKPHTEVAEENDEDDSDAESDWSGLSGDEDQVEVIEHVIPTIDSIFDASAKKFLSSKPPTSDTENDNSKSQTKAKKAASTTDEDGTESTNLKHDLALQRLLKESHLLDASSFSSSSFSPTAPEGKNRLKALDMRILDLGAKNSTLQQENMPMHIRKGIAGKAANRETTRRREAKENGVILEKFKSSAPSKVRKQRRERGVGGVGIGKMQGSTLKLSSYDIRSIEG</sequence>
<dbReference type="Proteomes" id="UP000016931">
    <property type="component" value="Unassembled WGS sequence"/>
</dbReference>
<reference evidence="2 3" key="1">
    <citation type="journal article" date="2012" name="PLoS Pathog.">
        <title>Diverse lifestyles and strategies of plant pathogenesis encoded in the genomes of eighteen Dothideomycetes fungi.</title>
        <authorList>
            <person name="Ohm R.A."/>
            <person name="Feau N."/>
            <person name="Henrissat B."/>
            <person name="Schoch C.L."/>
            <person name="Horwitz B.A."/>
            <person name="Barry K.W."/>
            <person name="Condon B.J."/>
            <person name="Copeland A.C."/>
            <person name="Dhillon B."/>
            <person name="Glaser F."/>
            <person name="Hesse C.N."/>
            <person name="Kosti I."/>
            <person name="LaButti K."/>
            <person name="Lindquist E.A."/>
            <person name="Lucas S."/>
            <person name="Salamov A.A."/>
            <person name="Bradshaw R.E."/>
            <person name="Ciuffetti L."/>
            <person name="Hamelin R.C."/>
            <person name="Kema G.H.J."/>
            <person name="Lawrence C."/>
            <person name="Scott J.A."/>
            <person name="Spatafora J.W."/>
            <person name="Turgeon B.G."/>
            <person name="de Wit P.J.G.M."/>
            <person name="Zhong S."/>
            <person name="Goodwin S.B."/>
            <person name="Grigoriev I.V."/>
        </authorList>
    </citation>
    <scope>NUCLEOTIDE SEQUENCE [LARGE SCALE GENOMIC DNA]</scope>
    <source>
        <strain evidence="2 3">SO2202</strain>
    </source>
</reference>
<dbReference type="InterPro" id="IPR027973">
    <property type="entry name" value="FSAF1-like"/>
</dbReference>
<feature type="non-terminal residue" evidence="2">
    <location>
        <position position="285"/>
    </location>
</feature>
<dbReference type="HOGENOM" id="CLU_054969_0_0_1"/>
<proteinExistence type="predicted"/>
<dbReference type="GO" id="GO:0005730">
    <property type="term" value="C:nucleolus"/>
    <property type="evidence" value="ECO:0007669"/>
    <property type="project" value="TreeGrafter"/>
</dbReference>
<evidence type="ECO:0000313" key="2">
    <source>
        <dbReference type="EMBL" id="EMF11993.1"/>
    </source>
</evidence>
<feature type="compositionally biased region" description="Acidic residues" evidence="1">
    <location>
        <begin position="68"/>
        <end position="80"/>
    </location>
</feature>
<dbReference type="OMA" id="FEAQFKP"/>
<feature type="compositionally biased region" description="Basic and acidic residues" evidence="1">
    <location>
        <begin position="38"/>
        <end position="53"/>
    </location>
</feature>
<dbReference type="AlphaFoldDB" id="N1QFC5"/>
<accession>N1QFC5</accession>
<dbReference type="OrthoDB" id="5556956at2759"/>
<evidence type="ECO:0000313" key="3">
    <source>
        <dbReference type="Proteomes" id="UP000016931"/>
    </source>
</evidence>
<protein>
    <submittedName>
        <fullName evidence="2">Uncharacterized protein</fullName>
    </submittedName>
</protein>
<dbReference type="eggNOG" id="ENOG502QVP1">
    <property type="taxonomic scope" value="Eukaryota"/>
</dbReference>
<feature type="region of interest" description="Disordered" evidence="1">
    <location>
        <begin position="113"/>
        <end position="151"/>
    </location>
</feature>
<gene>
    <name evidence="2" type="ORF">SEPMUDRAFT_15723</name>
</gene>
<name>N1QFC5_SPHMS</name>
<dbReference type="InterPro" id="IPR053030">
    <property type="entry name" value="Ribosomal_biogenesis_FAF1-like"/>
</dbReference>
<dbReference type="Pfam" id="PF15375">
    <property type="entry name" value="FSAF1"/>
    <property type="match status" value="1"/>
</dbReference>
<feature type="region of interest" description="Disordered" evidence="1">
    <location>
        <begin position="246"/>
        <end position="266"/>
    </location>
</feature>
<dbReference type="PANTHER" id="PTHR28096:SF1">
    <property type="entry name" value="PROTEIN FAF1"/>
    <property type="match status" value="1"/>
</dbReference>
<keyword evidence="3" id="KW-1185">Reference proteome</keyword>
<dbReference type="GO" id="GO:0000462">
    <property type="term" value="P:maturation of SSU-rRNA from tricistronic rRNA transcript (SSU-rRNA, 5.8S rRNA, LSU-rRNA)"/>
    <property type="evidence" value="ECO:0007669"/>
    <property type="project" value="TreeGrafter"/>
</dbReference>